<accession>A0A9D1JYN1</accession>
<dbReference type="Gene3D" id="2.60.120.10">
    <property type="entry name" value="Jelly Rolls"/>
    <property type="match status" value="1"/>
</dbReference>
<keyword evidence="2" id="KW-0238">DNA-binding</keyword>
<sequence>MPDYPEQEYLVSQNSRVIFPRQMGLWSIPLIGVGNHRQSTEQLAPHQHAGILEIVYLHRGRQLYCAQGKEYRLYGGNLFIMPPNIIHSTGGEPEEKSSFVWIHIDLSRRKNFLGLSEPMSEEIWEAFSRMPLTVAPGSPRMAFFLEEAVQAGLLRHPLRRSKIQLMALNFLMEALRCVEEKNERRLTADILSALELMDAACPETVPIQNLARSAGLSESRFRQKFKEQVGIPVLEYQCRRRIELAKRLIRETDASFAQIAEQLEFQSPAYFTRIFKKYVYETPSDYRSKIRKSGSTK</sequence>
<dbReference type="CDD" id="cd02208">
    <property type="entry name" value="cupin_RmlC-like"/>
    <property type="match status" value="1"/>
</dbReference>
<dbReference type="AlphaFoldDB" id="A0A9D1JYN1"/>
<dbReference type="InterPro" id="IPR009057">
    <property type="entry name" value="Homeodomain-like_sf"/>
</dbReference>
<dbReference type="Pfam" id="PF02311">
    <property type="entry name" value="AraC_binding"/>
    <property type="match status" value="1"/>
</dbReference>
<dbReference type="SUPFAM" id="SSF46689">
    <property type="entry name" value="Homeodomain-like"/>
    <property type="match status" value="2"/>
</dbReference>
<gene>
    <name evidence="5" type="ORF">IAB51_00785</name>
</gene>
<keyword evidence="3" id="KW-0804">Transcription</keyword>
<evidence type="ECO:0000256" key="2">
    <source>
        <dbReference type="ARBA" id="ARBA00023125"/>
    </source>
</evidence>
<dbReference type="InterPro" id="IPR014710">
    <property type="entry name" value="RmlC-like_jellyroll"/>
</dbReference>
<proteinExistence type="predicted"/>
<protein>
    <submittedName>
        <fullName evidence="5">AraC family transcriptional regulator</fullName>
    </submittedName>
</protein>
<feature type="domain" description="HTH araC/xylS-type" evidence="4">
    <location>
        <begin position="191"/>
        <end position="289"/>
    </location>
</feature>
<dbReference type="PROSITE" id="PS01124">
    <property type="entry name" value="HTH_ARAC_FAMILY_2"/>
    <property type="match status" value="1"/>
</dbReference>
<dbReference type="InterPro" id="IPR018060">
    <property type="entry name" value="HTH_AraC"/>
</dbReference>
<dbReference type="Gene3D" id="1.10.10.60">
    <property type="entry name" value="Homeodomain-like"/>
    <property type="match status" value="2"/>
</dbReference>
<dbReference type="PANTHER" id="PTHR46796">
    <property type="entry name" value="HTH-TYPE TRANSCRIPTIONAL ACTIVATOR RHAS-RELATED"/>
    <property type="match status" value="1"/>
</dbReference>
<dbReference type="SMART" id="SM00342">
    <property type="entry name" value="HTH_ARAC"/>
    <property type="match status" value="1"/>
</dbReference>
<dbReference type="GO" id="GO:0003700">
    <property type="term" value="F:DNA-binding transcription factor activity"/>
    <property type="evidence" value="ECO:0007669"/>
    <property type="project" value="InterPro"/>
</dbReference>
<dbReference type="InterPro" id="IPR037923">
    <property type="entry name" value="HTH-like"/>
</dbReference>
<evidence type="ECO:0000313" key="6">
    <source>
        <dbReference type="Proteomes" id="UP000824002"/>
    </source>
</evidence>
<dbReference type="SUPFAM" id="SSF51215">
    <property type="entry name" value="Regulatory protein AraC"/>
    <property type="match status" value="1"/>
</dbReference>
<evidence type="ECO:0000256" key="3">
    <source>
        <dbReference type="ARBA" id="ARBA00023163"/>
    </source>
</evidence>
<comment type="caution">
    <text evidence="5">The sequence shown here is derived from an EMBL/GenBank/DDBJ whole genome shotgun (WGS) entry which is preliminary data.</text>
</comment>
<dbReference type="GO" id="GO:0043565">
    <property type="term" value="F:sequence-specific DNA binding"/>
    <property type="evidence" value="ECO:0007669"/>
    <property type="project" value="InterPro"/>
</dbReference>
<dbReference type="InterPro" id="IPR050204">
    <property type="entry name" value="AraC_XylS_family_regulators"/>
</dbReference>
<reference evidence="5" key="2">
    <citation type="journal article" date="2021" name="PeerJ">
        <title>Extensive microbial diversity within the chicken gut microbiome revealed by metagenomics and culture.</title>
        <authorList>
            <person name="Gilroy R."/>
            <person name="Ravi A."/>
            <person name="Getino M."/>
            <person name="Pursley I."/>
            <person name="Horton D.L."/>
            <person name="Alikhan N.F."/>
            <person name="Baker D."/>
            <person name="Gharbi K."/>
            <person name="Hall N."/>
            <person name="Watson M."/>
            <person name="Adriaenssens E.M."/>
            <person name="Foster-Nyarko E."/>
            <person name="Jarju S."/>
            <person name="Secka A."/>
            <person name="Antonio M."/>
            <person name="Oren A."/>
            <person name="Chaudhuri R.R."/>
            <person name="La Ragione R."/>
            <person name="Hildebrand F."/>
            <person name="Pallen M.J."/>
        </authorList>
    </citation>
    <scope>NUCLEOTIDE SEQUENCE</scope>
    <source>
        <strain evidence="5">CHK199-13235</strain>
    </source>
</reference>
<dbReference type="Pfam" id="PF12833">
    <property type="entry name" value="HTH_18"/>
    <property type="match status" value="1"/>
</dbReference>
<organism evidence="5 6">
    <name type="scientific">Candidatus Merdivicinus excrementipullorum</name>
    <dbReference type="NCBI Taxonomy" id="2840867"/>
    <lineage>
        <taxon>Bacteria</taxon>
        <taxon>Bacillati</taxon>
        <taxon>Bacillota</taxon>
        <taxon>Clostridia</taxon>
        <taxon>Eubacteriales</taxon>
        <taxon>Oscillospiraceae</taxon>
        <taxon>Oscillospiraceae incertae sedis</taxon>
        <taxon>Candidatus Merdivicinus</taxon>
    </lineage>
</organism>
<dbReference type="Proteomes" id="UP000824002">
    <property type="component" value="Unassembled WGS sequence"/>
</dbReference>
<dbReference type="InterPro" id="IPR003313">
    <property type="entry name" value="AraC-bd"/>
</dbReference>
<evidence type="ECO:0000256" key="1">
    <source>
        <dbReference type="ARBA" id="ARBA00023015"/>
    </source>
</evidence>
<keyword evidence="1" id="KW-0805">Transcription regulation</keyword>
<name>A0A9D1JYN1_9FIRM</name>
<reference evidence="5" key="1">
    <citation type="submission" date="2020-10" db="EMBL/GenBank/DDBJ databases">
        <authorList>
            <person name="Gilroy R."/>
        </authorList>
    </citation>
    <scope>NUCLEOTIDE SEQUENCE</scope>
    <source>
        <strain evidence="5">CHK199-13235</strain>
    </source>
</reference>
<evidence type="ECO:0000313" key="5">
    <source>
        <dbReference type="EMBL" id="HIS75321.1"/>
    </source>
</evidence>
<evidence type="ECO:0000259" key="4">
    <source>
        <dbReference type="PROSITE" id="PS01124"/>
    </source>
</evidence>
<dbReference type="EMBL" id="DVJP01000010">
    <property type="protein sequence ID" value="HIS75321.1"/>
    <property type="molecule type" value="Genomic_DNA"/>
</dbReference>